<evidence type="ECO:0000313" key="2">
    <source>
        <dbReference type="Proteomes" id="UP000323506"/>
    </source>
</evidence>
<reference evidence="1 2" key="1">
    <citation type="submission" date="2019-06" db="EMBL/GenBank/DDBJ databases">
        <title>WGS assembly of Gossypium darwinii.</title>
        <authorList>
            <person name="Chen Z.J."/>
            <person name="Sreedasyam A."/>
            <person name="Ando A."/>
            <person name="Song Q."/>
            <person name="De L."/>
            <person name="Hulse-Kemp A."/>
            <person name="Ding M."/>
            <person name="Ye W."/>
            <person name="Kirkbride R."/>
            <person name="Jenkins J."/>
            <person name="Plott C."/>
            <person name="Lovell J."/>
            <person name="Lin Y.-M."/>
            <person name="Vaughn R."/>
            <person name="Liu B."/>
            <person name="Li W."/>
            <person name="Simpson S."/>
            <person name="Scheffler B."/>
            <person name="Saski C."/>
            <person name="Grover C."/>
            <person name="Hu G."/>
            <person name="Conover J."/>
            <person name="Carlson J."/>
            <person name="Shu S."/>
            <person name="Boston L."/>
            <person name="Williams M."/>
            <person name="Peterson D."/>
            <person name="Mcgee K."/>
            <person name="Jones D."/>
            <person name="Wendel J."/>
            <person name="Stelly D."/>
            <person name="Grimwood J."/>
            <person name="Schmutz J."/>
        </authorList>
    </citation>
    <scope>NUCLEOTIDE SEQUENCE [LARGE SCALE GENOMIC DNA]</scope>
    <source>
        <strain evidence="1">1808015.09</strain>
    </source>
</reference>
<dbReference type="Proteomes" id="UP000323506">
    <property type="component" value="Chromosome A03"/>
</dbReference>
<evidence type="ECO:0000313" key="1">
    <source>
        <dbReference type="EMBL" id="TYH24025.1"/>
    </source>
</evidence>
<name>A0A5D2H0L2_GOSDA</name>
<accession>A0A5D2H0L2</accession>
<gene>
    <name evidence="1" type="ORF">ES288_A03G058900v1</name>
</gene>
<dbReference type="AlphaFoldDB" id="A0A5D2H0L2"/>
<protein>
    <submittedName>
        <fullName evidence="1">Uncharacterized protein</fullName>
    </submittedName>
</protein>
<proteinExistence type="predicted"/>
<keyword evidence="2" id="KW-1185">Reference proteome</keyword>
<sequence>MACHHHHHTSTTCFCSQFFQPAPASSPYPQQSDHLLQALASLLQPQQNNDLNQTYLLKSFQDQNFATKNHDFHQKEQEQPDFLISSLVSRVNTLESSLHSFSKASSFFFLPFSFHLKIQLLV</sequence>
<dbReference type="EMBL" id="CM017690">
    <property type="protein sequence ID" value="TYH24025.1"/>
    <property type="molecule type" value="Genomic_DNA"/>
</dbReference>
<organism evidence="1 2">
    <name type="scientific">Gossypium darwinii</name>
    <name type="common">Darwin's cotton</name>
    <name type="synonym">Gossypium barbadense var. darwinii</name>
    <dbReference type="NCBI Taxonomy" id="34276"/>
    <lineage>
        <taxon>Eukaryota</taxon>
        <taxon>Viridiplantae</taxon>
        <taxon>Streptophyta</taxon>
        <taxon>Embryophyta</taxon>
        <taxon>Tracheophyta</taxon>
        <taxon>Spermatophyta</taxon>
        <taxon>Magnoliopsida</taxon>
        <taxon>eudicotyledons</taxon>
        <taxon>Gunneridae</taxon>
        <taxon>Pentapetalae</taxon>
        <taxon>rosids</taxon>
        <taxon>malvids</taxon>
        <taxon>Malvales</taxon>
        <taxon>Malvaceae</taxon>
        <taxon>Malvoideae</taxon>
        <taxon>Gossypium</taxon>
    </lineage>
</organism>